<dbReference type="Gene3D" id="3.60.15.10">
    <property type="entry name" value="Ribonuclease Z/Hydroxyacylglutathione hydrolase-like"/>
    <property type="match status" value="1"/>
</dbReference>
<dbReference type="RefSeq" id="WP_009946920.1">
    <property type="nucleotide sequence ID" value="NZ_BAAAGS010000033.1"/>
</dbReference>
<dbReference type="InterPro" id="IPR036866">
    <property type="entry name" value="RibonucZ/Hydroxyglut_hydro"/>
</dbReference>
<dbReference type="Pfam" id="PF17778">
    <property type="entry name" value="WHD_BLACT"/>
    <property type="match status" value="1"/>
</dbReference>
<evidence type="ECO:0000259" key="1">
    <source>
        <dbReference type="SMART" id="SM00849"/>
    </source>
</evidence>
<accession>A0ABN1DEU4</accession>
<dbReference type="SUPFAM" id="SSF56281">
    <property type="entry name" value="Metallo-hydrolase/oxidoreductase"/>
    <property type="match status" value="1"/>
</dbReference>
<organism evidence="2 3">
    <name type="scientific">Saccharopolyspora erythraea</name>
    <name type="common">Streptomyces erythraeus</name>
    <dbReference type="NCBI Taxonomy" id="1836"/>
    <lineage>
        <taxon>Bacteria</taxon>
        <taxon>Bacillati</taxon>
        <taxon>Actinomycetota</taxon>
        <taxon>Actinomycetes</taxon>
        <taxon>Pseudonocardiales</taxon>
        <taxon>Pseudonocardiaceae</taxon>
        <taxon>Saccharopolyspora</taxon>
    </lineage>
</organism>
<feature type="domain" description="Metallo-beta-lactamase" evidence="1">
    <location>
        <begin position="31"/>
        <end position="189"/>
    </location>
</feature>
<comment type="caution">
    <text evidence="2">The sequence shown here is derived from an EMBL/GenBank/DDBJ whole genome shotgun (WGS) entry which is preliminary data.</text>
</comment>
<protein>
    <submittedName>
        <fullName evidence="2">MBL fold metallo-hydrolase</fullName>
    </submittedName>
</protein>
<dbReference type="InterPro" id="IPR041516">
    <property type="entry name" value="LACTB2_WH"/>
</dbReference>
<dbReference type="Pfam" id="PF00753">
    <property type="entry name" value="Lactamase_B"/>
    <property type="match status" value="1"/>
</dbReference>
<keyword evidence="3" id="KW-1185">Reference proteome</keyword>
<reference evidence="2 3" key="1">
    <citation type="journal article" date="2019" name="Int. J. Syst. Evol. Microbiol.">
        <title>The Global Catalogue of Microorganisms (GCM) 10K type strain sequencing project: providing services to taxonomists for standard genome sequencing and annotation.</title>
        <authorList>
            <consortium name="The Broad Institute Genomics Platform"/>
            <consortium name="The Broad Institute Genome Sequencing Center for Infectious Disease"/>
            <person name="Wu L."/>
            <person name="Ma J."/>
        </authorList>
    </citation>
    <scope>NUCLEOTIDE SEQUENCE [LARGE SCALE GENOMIC DNA]</scope>
    <source>
        <strain evidence="2 3">JCM 10303</strain>
    </source>
</reference>
<name>A0ABN1DEU4_SACER</name>
<dbReference type="InterPro" id="IPR001279">
    <property type="entry name" value="Metallo-B-lactamas"/>
</dbReference>
<dbReference type="Gene3D" id="1.10.10.10">
    <property type="entry name" value="Winged helix-like DNA-binding domain superfamily/Winged helix DNA-binding domain"/>
    <property type="match status" value="1"/>
</dbReference>
<dbReference type="PANTHER" id="PTHR23131">
    <property type="entry name" value="ENDORIBONUCLEASE LACTB2"/>
    <property type="match status" value="1"/>
</dbReference>
<sequence>MEHPAYGAVRPVTAYASVLLARNPDVMTLDGTNTWLVGSPDSADRIVIDPGPADRDHLALAAERPVSVVLLTHHHPDHTAGARDFAGLTGAPVRALDPALCAGAEPLTDGETVEASGVRLRVLATPGHTADSVCFTVDDPAEPAVFTGDTVLGKGTTVVAHPDGHLGSYLESLRLLGDLPEGTRVLPGHGPELPDIRAVSRAYLAHRGQRLGQIRTVLREHGPDITARGVVEIVYADVDPAVWPAAEWSVQAQLTYLRELEAPDGASSGPQGPSA</sequence>
<dbReference type="PANTHER" id="PTHR23131:SF0">
    <property type="entry name" value="ENDORIBONUCLEASE LACTB2"/>
    <property type="match status" value="1"/>
</dbReference>
<dbReference type="InterPro" id="IPR036388">
    <property type="entry name" value="WH-like_DNA-bd_sf"/>
</dbReference>
<evidence type="ECO:0000313" key="2">
    <source>
        <dbReference type="EMBL" id="GAA0541782.1"/>
    </source>
</evidence>
<gene>
    <name evidence="2" type="ORF">GCM10009533_46050</name>
</gene>
<proteinExistence type="predicted"/>
<evidence type="ECO:0000313" key="3">
    <source>
        <dbReference type="Proteomes" id="UP001500729"/>
    </source>
</evidence>
<dbReference type="InterPro" id="IPR050662">
    <property type="entry name" value="Sec-metab_biosynth-thioest"/>
</dbReference>
<dbReference type="EMBL" id="BAAAGS010000033">
    <property type="protein sequence ID" value="GAA0541782.1"/>
    <property type="molecule type" value="Genomic_DNA"/>
</dbReference>
<dbReference type="CDD" id="cd16278">
    <property type="entry name" value="metallo-hydrolase-like_MBL-fold"/>
    <property type="match status" value="1"/>
</dbReference>
<dbReference type="SMART" id="SM00849">
    <property type="entry name" value="Lactamase_B"/>
    <property type="match status" value="1"/>
</dbReference>
<dbReference type="Proteomes" id="UP001500729">
    <property type="component" value="Unassembled WGS sequence"/>
</dbReference>